<dbReference type="EMBL" id="WQNF01000043">
    <property type="protein sequence ID" value="MVT70458.1"/>
    <property type="molecule type" value="Genomic_DNA"/>
</dbReference>
<evidence type="ECO:0000256" key="1">
    <source>
        <dbReference type="ARBA" id="ARBA00022532"/>
    </source>
</evidence>
<dbReference type="Gene3D" id="3.30.1490.20">
    <property type="entry name" value="ATP-grasp fold, A domain"/>
    <property type="match status" value="1"/>
</dbReference>
<organism evidence="6 7">
    <name type="scientific">Bradyrhizobium pachyrhizi</name>
    <dbReference type="NCBI Taxonomy" id="280333"/>
    <lineage>
        <taxon>Bacteria</taxon>
        <taxon>Pseudomonadati</taxon>
        <taxon>Pseudomonadota</taxon>
        <taxon>Alphaproteobacteria</taxon>
        <taxon>Hyphomicrobiales</taxon>
        <taxon>Nitrobacteraceae</taxon>
        <taxon>Bradyrhizobium</taxon>
    </lineage>
</organism>
<dbReference type="GO" id="GO:0006099">
    <property type="term" value="P:tricarboxylic acid cycle"/>
    <property type="evidence" value="ECO:0007669"/>
    <property type="project" value="UniProtKB-KW"/>
</dbReference>
<evidence type="ECO:0000259" key="5">
    <source>
        <dbReference type="PROSITE" id="PS51186"/>
    </source>
</evidence>
<keyword evidence="7" id="KW-1185">Reference proteome</keyword>
<dbReference type="SUPFAM" id="SSF52210">
    <property type="entry name" value="Succinyl-CoA synthetase domains"/>
    <property type="match status" value="2"/>
</dbReference>
<dbReference type="RefSeq" id="WP_157348353.1">
    <property type="nucleotide sequence ID" value="NZ_WQNF01000043.1"/>
</dbReference>
<evidence type="ECO:0000256" key="4">
    <source>
        <dbReference type="ARBA" id="ARBA00022840"/>
    </source>
</evidence>
<keyword evidence="2" id="KW-0436">Ligase</keyword>
<keyword evidence="6" id="KW-0808">Transferase</keyword>
<dbReference type="PANTHER" id="PTHR43334">
    <property type="entry name" value="ACETATE--COA LIGASE [ADP-FORMING]"/>
    <property type="match status" value="1"/>
</dbReference>
<proteinExistence type="predicted"/>
<dbReference type="GO" id="GO:0005524">
    <property type="term" value="F:ATP binding"/>
    <property type="evidence" value="ECO:0007669"/>
    <property type="project" value="UniProtKB-KW"/>
</dbReference>
<dbReference type="Pfam" id="PF13302">
    <property type="entry name" value="Acetyltransf_3"/>
    <property type="match status" value="1"/>
</dbReference>
<dbReference type="Gene3D" id="3.40.50.261">
    <property type="entry name" value="Succinyl-CoA synthetase domains"/>
    <property type="match status" value="2"/>
</dbReference>
<dbReference type="GO" id="GO:0016874">
    <property type="term" value="F:ligase activity"/>
    <property type="evidence" value="ECO:0007669"/>
    <property type="project" value="UniProtKB-KW"/>
</dbReference>
<keyword evidence="3" id="KW-0547">Nucleotide-binding</keyword>
<dbReference type="InterPro" id="IPR051538">
    <property type="entry name" value="Acyl-CoA_Synth/Transferase"/>
</dbReference>
<dbReference type="InterPro" id="IPR036291">
    <property type="entry name" value="NAD(P)-bd_dom_sf"/>
</dbReference>
<protein>
    <submittedName>
        <fullName evidence="6">GNAT family N-acetyltransferase</fullName>
    </submittedName>
</protein>
<dbReference type="InterPro" id="IPR013815">
    <property type="entry name" value="ATP_grasp_subdomain_1"/>
</dbReference>
<dbReference type="Gene3D" id="3.40.50.720">
    <property type="entry name" value="NAD(P)-binding Rossmann-like Domain"/>
    <property type="match status" value="1"/>
</dbReference>
<dbReference type="InterPro" id="IPR016102">
    <property type="entry name" value="Succinyl-CoA_synth-like"/>
</dbReference>
<dbReference type="SUPFAM" id="SSF55729">
    <property type="entry name" value="Acyl-CoA N-acyltransferases (Nat)"/>
    <property type="match status" value="1"/>
</dbReference>
<keyword evidence="1" id="KW-0816">Tricarboxylic acid cycle</keyword>
<dbReference type="SMART" id="SM00881">
    <property type="entry name" value="CoA_binding"/>
    <property type="match status" value="1"/>
</dbReference>
<evidence type="ECO:0000256" key="3">
    <source>
        <dbReference type="ARBA" id="ARBA00022741"/>
    </source>
</evidence>
<dbReference type="InterPro" id="IPR016181">
    <property type="entry name" value="Acyl_CoA_acyltransferase"/>
</dbReference>
<dbReference type="Gene3D" id="3.40.630.30">
    <property type="match status" value="1"/>
</dbReference>
<accession>A0A844SU03</accession>
<dbReference type="Pfam" id="PF13380">
    <property type="entry name" value="CoA_binding_2"/>
    <property type="match status" value="1"/>
</dbReference>
<keyword evidence="4" id="KW-0067">ATP-binding</keyword>
<dbReference type="PANTHER" id="PTHR43334:SF1">
    <property type="entry name" value="3-HYDROXYPROPIONATE--COA LIGASE [ADP-FORMING]"/>
    <property type="match status" value="1"/>
</dbReference>
<name>A0A844SU03_9BRAD</name>
<evidence type="ECO:0000256" key="2">
    <source>
        <dbReference type="ARBA" id="ARBA00022598"/>
    </source>
</evidence>
<dbReference type="InterPro" id="IPR003781">
    <property type="entry name" value="CoA-bd"/>
</dbReference>
<dbReference type="SUPFAM" id="SSF56059">
    <property type="entry name" value="Glutathione synthetase ATP-binding domain-like"/>
    <property type="match status" value="1"/>
</dbReference>
<dbReference type="AlphaFoldDB" id="A0A844SU03"/>
<evidence type="ECO:0000313" key="6">
    <source>
        <dbReference type="EMBL" id="MVT70458.1"/>
    </source>
</evidence>
<gene>
    <name evidence="6" type="ORF">GPL21_35880</name>
</gene>
<dbReference type="Pfam" id="PF13549">
    <property type="entry name" value="ATP-grasp_5"/>
    <property type="match status" value="1"/>
</dbReference>
<dbReference type="PROSITE" id="PS51186">
    <property type="entry name" value="GNAT"/>
    <property type="match status" value="1"/>
</dbReference>
<dbReference type="Pfam" id="PF13607">
    <property type="entry name" value="Succ_CoA_lig"/>
    <property type="match status" value="1"/>
</dbReference>
<dbReference type="Proteomes" id="UP000436468">
    <property type="component" value="Unassembled WGS sequence"/>
</dbReference>
<feature type="domain" description="N-acetyltransferase" evidence="5">
    <location>
        <begin position="742"/>
        <end position="898"/>
    </location>
</feature>
<evidence type="ECO:0000313" key="7">
    <source>
        <dbReference type="Proteomes" id="UP000436468"/>
    </source>
</evidence>
<sequence length="923" mass="97907">MSTFGLDRVLSPRSVVLVGGSSRPSSLGLAVLMNLKASGFSGPIAVVNPNYAAIDGEATSRDLKSLPFVPDLLVITAPATAIPGIISDAAAVGVAGAVILSAGLGHGAGSLAETVARTARMHGIRLVGPNCIGVMVPRAKLNASFAAHPPSDGRVALISQSGAVAAAMIAWAAERQLGFSGIVSIGDQLDVDVADLLDYFAQDDHTNAILLYLEAVKDARKFMSAARAAARLKPVIVVKSGRLAQGAKAAATHTGALAGSDAVYDAAFRRAGMLRVYDLRELFDCAELLGRGFVPRGNRLAFLTNGGGLGILAVDRLAELGGAPASLTEKTVKRLDQVLPRGWSRANPVDISGDADATRYVSALDALLDDANSDAVLVMNVETAVARIEGIAEAVTQCVRDRRVRKSEVAPLVLAAWTGTDERTATIFETARVPHFPTEDDAVRAFMHLVRYREASIALAATPPSIASMFAPETAAARRVIAEALSEGRGWLDPVEIVALFKAYDIPIVPTVVARDADDAADKAAPFLARGLAVAVKVFSRDISHKSDVGGVILGLRTGESVAEATRAVLPRARSARPDAILQGVTIQPMIERRAARELILGIADDPTFGPVIVFGRGGTAVEVINDKALALPPLDMNLARDLVGRTRVSRLLAAYRDVAAVPAEAVPLTVVKLAQMAADIPEVAELDINPLLADETGVLALDARVAIRKPPRLFAGQTRLAVRPYPSQWEGELALRDGSGVVVRPLRPEDEPMVESFFSRVTAEDLRLRFFQAMRNFSHTFIARLTQLDYARAMAFAALDPSTGAMVGAVQLHSDSLYENAEYAVLLQSDLKGKGLGWALMQLLIHYAKSEGLKRLSGEVLAENTTMLSMCRELGFTAATEPTDHRIVNVVLDLSLRIAGALGTDILIRRKRDQSGVTATTR</sequence>
<dbReference type="InterPro" id="IPR000182">
    <property type="entry name" value="GNAT_dom"/>
</dbReference>
<dbReference type="InterPro" id="IPR032875">
    <property type="entry name" value="Succ_CoA_lig_flav_dom"/>
</dbReference>
<dbReference type="SUPFAM" id="SSF51735">
    <property type="entry name" value="NAD(P)-binding Rossmann-fold domains"/>
    <property type="match status" value="1"/>
</dbReference>
<comment type="caution">
    <text evidence="6">The sequence shown here is derived from an EMBL/GenBank/DDBJ whole genome shotgun (WGS) entry which is preliminary data.</text>
</comment>
<dbReference type="GO" id="GO:0016747">
    <property type="term" value="F:acyltransferase activity, transferring groups other than amino-acyl groups"/>
    <property type="evidence" value="ECO:0007669"/>
    <property type="project" value="InterPro"/>
</dbReference>
<reference evidence="6 7" key="1">
    <citation type="submission" date="2019-12" db="EMBL/GenBank/DDBJ databases">
        <title>Draft genome sequences Bradyrhizobium cajani AMBPC1010, Bradyrhizobium pachyrhizi AMBPC1040 and Bradyrhizobium yuanmingense ALSPC3051, three plant growth promoting strains isolated from nodules of Cajanus cajan L. in Dominican Republic.</title>
        <authorList>
            <person name="Flores-Felix J.D."/>
            <person name="Araujo J."/>
            <person name="Diaz-Alcantara C."/>
            <person name="Gonzalez-Andres F."/>
            <person name="Velazquez E."/>
        </authorList>
    </citation>
    <scope>NUCLEOTIDE SEQUENCE [LARGE SCALE GENOMIC DNA]</scope>
    <source>
        <strain evidence="6 7">1040</strain>
    </source>
</reference>
<dbReference type="Gene3D" id="3.30.470.20">
    <property type="entry name" value="ATP-grasp fold, B domain"/>
    <property type="match status" value="1"/>
</dbReference>